<dbReference type="HAMAP" id="MF_00484">
    <property type="entry name" value="Glycogen_synth"/>
    <property type="match status" value="1"/>
</dbReference>
<evidence type="ECO:0000256" key="4">
    <source>
        <dbReference type="ARBA" id="ARBA00012588"/>
    </source>
</evidence>
<dbReference type="EMBL" id="JABDJR010000017">
    <property type="protein sequence ID" value="NNF05235.1"/>
    <property type="molecule type" value="Genomic_DNA"/>
</dbReference>
<evidence type="ECO:0000259" key="9">
    <source>
        <dbReference type="Pfam" id="PF08323"/>
    </source>
</evidence>
<evidence type="ECO:0000313" key="11">
    <source>
        <dbReference type="Proteomes" id="UP000547674"/>
    </source>
</evidence>
<dbReference type="NCBIfam" id="TIGR02095">
    <property type="entry name" value="glgA"/>
    <property type="match status" value="1"/>
</dbReference>
<dbReference type="CDD" id="cd03791">
    <property type="entry name" value="GT5_Glycogen_synthase_DULL1-like"/>
    <property type="match status" value="1"/>
</dbReference>
<evidence type="ECO:0000256" key="2">
    <source>
        <dbReference type="ARBA" id="ARBA00002764"/>
    </source>
</evidence>
<feature type="non-terminal residue" evidence="10">
    <location>
        <position position="471"/>
    </location>
</feature>
<dbReference type="GO" id="GO:0009011">
    <property type="term" value="F:alpha-1,4-glucan glucosyltransferase (ADP-glucose donor) activity"/>
    <property type="evidence" value="ECO:0007669"/>
    <property type="project" value="UniProtKB-EC"/>
</dbReference>
<evidence type="ECO:0000256" key="5">
    <source>
        <dbReference type="ARBA" id="ARBA00022676"/>
    </source>
</evidence>
<dbReference type="EC" id="2.4.1.21" evidence="4"/>
<comment type="catalytic activity">
    <reaction evidence="1">
        <text>[(1-&gt;4)-alpha-D-glucosyl](n) + ADP-alpha-D-glucose = [(1-&gt;4)-alpha-D-glucosyl](n+1) + ADP + H(+)</text>
        <dbReference type="Rhea" id="RHEA:18189"/>
        <dbReference type="Rhea" id="RHEA-COMP:9584"/>
        <dbReference type="Rhea" id="RHEA-COMP:9587"/>
        <dbReference type="ChEBI" id="CHEBI:15378"/>
        <dbReference type="ChEBI" id="CHEBI:15444"/>
        <dbReference type="ChEBI" id="CHEBI:57498"/>
        <dbReference type="ChEBI" id="CHEBI:456216"/>
        <dbReference type="EC" id="2.4.1.21"/>
    </reaction>
</comment>
<evidence type="ECO:0000256" key="6">
    <source>
        <dbReference type="ARBA" id="ARBA00022679"/>
    </source>
</evidence>
<keyword evidence="6 10" id="KW-0808">Transferase</keyword>
<organism evidence="10 11">
    <name type="scientific">Eiseniibacteriota bacterium</name>
    <dbReference type="NCBI Taxonomy" id="2212470"/>
    <lineage>
        <taxon>Bacteria</taxon>
        <taxon>Candidatus Eiseniibacteriota</taxon>
    </lineage>
</organism>
<dbReference type="AlphaFoldDB" id="A0A7Y2E8C1"/>
<keyword evidence="5 10" id="KW-0328">Glycosyltransferase</keyword>
<dbReference type="GO" id="GO:0004373">
    <property type="term" value="F:alpha-1,4-glucan glucosyltransferase (UDP-glucose donor) activity"/>
    <property type="evidence" value="ECO:0007669"/>
    <property type="project" value="InterPro"/>
</dbReference>
<dbReference type="InterPro" id="IPR011835">
    <property type="entry name" value="GS/SS"/>
</dbReference>
<dbReference type="Pfam" id="PF08323">
    <property type="entry name" value="Glyco_transf_5"/>
    <property type="match status" value="1"/>
</dbReference>
<protein>
    <recommendedName>
        <fullName evidence="4">starch synthase</fullName>
        <ecNumber evidence="4">2.4.1.21</ecNumber>
    </recommendedName>
</protein>
<dbReference type="GO" id="GO:0005978">
    <property type="term" value="P:glycogen biosynthetic process"/>
    <property type="evidence" value="ECO:0007669"/>
    <property type="project" value="UniProtKB-KW"/>
</dbReference>
<name>A0A7Y2E8C1_UNCEI</name>
<evidence type="ECO:0000256" key="1">
    <source>
        <dbReference type="ARBA" id="ARBA00001478"/>
    </source>
</evidence>
<dbReference type="InterPro" id="IPR001296">
    <property type="entry name" value="Glyco_trans_1"/>
</dbReference>
<dbReference type="PANTHER" id="PTHR45825">
    <property type="entry name" value="GRANULE-BOUND STARCH SYNTHASE 1, CHLOROPLASTIC/AMYLOPLASTIC"/>
    <property type="match status" value="1"/>
</dbReference>
<evidence type="ECO:0000259" key="8">
    <source>
        <dbReference type="Pfam" id="PF00534"/>
    </source>
</evidence>
<dbReference type="Proteomes" id="UP000547674">
    <property type="component" value="Unassembled WGS sequence"/>
</dbReference>
<dbReference type="Pfam" id="PF00534">
    <property type="entry name" value="Glycos_transf_1"/>
    <property type="match status" value="1"/>
</dbReference>
<dbReference type="SUPFAM" id="SSF53756">
    <property type="entry name" value="UDP-Glycosyltransferase/glycogen phosphorylase"/>
    <property type="match status" value="1"/>
</dbReference>
<reference evidence="10 11" key="1">
    <citation type="submission" date="2020-03" db="EMBL/GenBank/DDBJ databases">
        <title>Metabolic flexibility allows generalist bacteria to become dominant in a frequently disturbed ecosystem.</title>
        <authorList>
            <person name="Chen Y.-J."/>
            <person name="Leung P.M."/>
            <person name="Bay S.K."/>
            <person name="Hugenholtz P."/>
            <person name="Kessler A.J."/>
            <person name="Shelley G."/>
            <person name="Waite D.W."/>
            <person name="Cook P.L."/>
            <person name="Greening C."/>
        </authorList>
    </citation>
    <scope>NUCLEOTIDE SEQUENCE [LARGE SCALE GENOMIC DNA]</scope>
    <source>
        <strain evidence="10">SS_bin_28</strain>
    </source>
</reference>
<comment type="caution">
    <text evidence="10">The sequence shown here is derived from an EMBL/GenBank/DDBJ whole genome shotgun (WGS) entry which is preliminary data.</text>
</comment>
<keyword evidence="7" id="KW-0320">Glycogen biosynthesis</keyword>
<evidence type="ECO:0000256" key="3">
    <source>
        <dbReference type="ARBA" id="ARBA00010281"/>
    </source>
</evidence>
<accession>A0A7Y2E8C1</accession>
<evidence type="ECO:0000313" key="10">
    <source>
        <dbReference type="EMBL" id="NNF05235.1"/>
    </source>
</evidence>
<proteinExistence type="inferred from homology"/>
<feature type="domain" description="Glycosyl transferase family 1" evidence="8">
    <location>
        <begin position="290"/>
        <end position="450"/>
    </location>
</feature>
<evidence type="ECO:0000256" key="7">
    <source>
        <dbReference type="ARBA" id="ARBA00023056"/>
    </source>
</evidence>
<sequence>MASSEYAPFAKTGGLADVVAALTEQLHKTGHDVRTFIPLYPRIWEAGLDLRPVDFIQEVPIQLGPWTYAFSIFVADVGETKTPVYFVDCPQLYGRENIYTADEDEHLRFLLLTRAALESCQRMGFSPHIAHSHDWQSSFMPLFIKSVYEWDQLFKPTKSVLTIHNIGYQGSFSSEAVHDLSLGGREHLLHQEDLNGGVINALKTGVMYADAITTVSETYAREIQTEEFGMGLEGFLQERRQRLIGIVNGVDYQAWSPETDKLIPHAYSPKKMAGKKKNKKALLEGLGLPFDAKAPTLGIVSRLTFQKGFELLFDVLPALLKKYDLRFVVLGSGEQKYVDFFQSLQRNFPSKVCFYHGYSNELAHLIEAGSDLFLMPSRFEPCGLNQMYSLRYGTIPVVRKTGGLADTVTQFNPKTGEGTGVVFDHFTAEGMNWALKFALTLFDTPNQWKQVQKNAMAVDFSWDRQVKQYET</sequence>
<gene>
    <name evidence="10" type="primary">glgA</name>
    <name evidence="10" type="ORF">HKN21_00610</name>
</gene>
<comment type="similarity">
    <text evidence="3">Belongs to the glycosyltransferase 1 family. Bacterial/plant glycogen synthase subfamily.</text>
</comment>
<dbReference type="PANTHER" id="PTHR45825:SF11">
    <property type="entry name" value="ALPHA AMYLASE DOMAIN-CONTAINING PROTEIN"/>
    <property type="match status" value="1"/>
</dbReference>
<dbReference type="Gene3D" id="3.40.50.2000">
    <property type="entry name" value="Glycogen Phosphorylase B"/>
    <property type="match status" value="2"/>
</dbReference>
<dbReference type="InterPro" id="IPR013534">
    <property type="entry name" value="Starch_synth_cat_dom"/>
</dbReference>
<feature type="domain" description="Starch synthase catalytic" evidence="9">
    <location>
        <begin position="1"/>
        <end position="238"/>
    </location>
</feature>
<comment type="function">
    <text evidence="2">Synthesizes alpha-1,4-glucan chains using ADP-glucose.</text>
</comment>
<dbReference type="NCBIfam" id="NF001899">
    <property type="entry name" value="PRK00654.1-2"/>
    <property type="match status" value="1"/>
</dbReference>